<gene>
    <name evidence="2" type="ORF">FOZ63_029905</name>
</gene>
<feature type="signal peptide" evidence="1">
    <location>
        <begin position="1"/>
        <end position="17"/>
    </location>
</feature>
<feature type="chain" id="PRO_5029853537" evidence="1">
    <location>
        <begin position="18"/>
        <end position="382"/>
    </location>
</feature>
<keyword evidence="3" id="KW-1185">Reference proteome</keyword>
<dbReference type="EMBL" id="JABANO010021995">
    <property type="protein sequence ID" value="KAF4725879.1"/>
    <property type="molecule type" value="Genomic_DNA"/>
</dbReference>
<evidence type="ECO:0000313" key="3">
    <source>
        <dbReference type="Proteomes" id="UP000553632"/>
    </source>
</evidence>
<comment type="caution">
    <text evidence="2">The sequence shown here is derived from an EMBL/GenBank/DDBJ whole genome shotgun (WGS) entry which is preliminary data.</text>
</comment>
<keyword evidence="1" id="KW-0732">Signal</keyword>
<feature type="non-terminal residue" evidence="2">
    <location>
        <position position="382"/>
    </location>
</feature>
<proteinExistence type="predicted"/>
<dbReference type="AlphaFoldDB" id="A0A7J6RYV8"/>
<organism evidence="2 3">
    <name type="scientific">Perkinsus olseni</name>
    <name type="common">Perkinsus atlanticus</name>
    <dbReference type="NCBI Taxonomy" id="32597"/>
    <lineage>
        <taxon>Eukaryota</taxon>
        <taxon>Sar</taxon>
        <taxon>Alveolata</taxon>
        <taxon>Perkinsozoa</taxon>
        <taxon>Perkinsea</taxon>
        <taxon>Perkinsida</taxon>
        <taxon>Perkinsidae</taxon>
        <taxon>Perkinsus</taxon>
    </lineage>
</organism>
<sequence>MFLLFSSLIFLPWRCAAQQEKDSGCFQGWRSSDAAFSSQVEGAFDRLEAACAGMESAGPLNDTMLSAVGEALRYLSGIIEFRTTNLVIAEEVVDSMEELLRKMPSFPCNQTLSSIIAIRTDALQQAITLARQAYSGRDGEKSSSIEAVLDTELCRICSARPRENPSSSLVEMNELFNALNSIHTYILSVDRAFIYGEVEGVDRYCVPAAIWAFGEAGVNMAQIAENYEHATWVTELTSPLSWYSAVDDSSLGHTAPWEQLVDRLVLPFVRIVAKIVYELQLITAMFNSDYRGHRVAQDLFVERTFLPDLPYKEADRRLSINGGGLAHSSSHHRTLTVVHISNLTARDTIHNIQSSPLVGSSDFTLWLEDSFREPWYHNLRPT</sequence>
<evidence type="ECO:0000256" key="1">
    <source>
        <dbReference type="SAM" id="SignalP"/>
    </source>
</evidence>
<reference evidence="2 3" key="1">
    <citation type="submission" date="2020-04" db="EMBL/GenBank/DDBJ databases">
        <title>Perkinsus olseni comparative genomics.</title>
        <authorList>
            <person name="Bogema D.R."/>
        </authorList>
    </citation>
    <scope>NUCLEOTIDE SEQUENCE [LARGE SCALE GENOMIC DNA]</scope>
    <source>
        <strain evidence="2 3">ATCC PRA-207</strain>
    </source>
</reference>
<accession>A0A7J6RYV8</accession>
<protein>
    <submittedName>
        <fullName evidence="2">Uncharacterized protein</fullName>
    </submittedName>
</protein>
<dbReference type="Proteomes" id="UP000553632">
    <property type="component" value="Unassembled WGS sequence"/>
</dbReference>
<evidence type="ECO:0000313" key="2">
    <source>
        <dbReference type="EMBL" id="KAF4725879.1"/>
    </source>
</evidence>
<name>A0A7J6RYV8_PEROL</name>